<organism evidence="2">
    <name type="scientific">Arion vulgaris</name>
    <dbReference type="NCBI Taxonomy" id="1028688"/>
    <lineage>
        <taxon>Eukaryota</taxon>
        <taxon>Metazoa</taxon>
        <taxon>Spiralia</taxon>
        <taxon>Lophotrochozoa</taxon>
        <taxon>Mollusca</taxon>
        <taxon>Gastropoda</taxon>
        <taxon>Heterobranchia</taxon>
        <taxon>Euthyneura</taxon>
        <taxon>Panpulmonata</taxon>
        <taxon>Eupulmonata</taxon>
        <taxon>Stylommatophora</taxon>
        <taxon>Helicina</taxon>
        <taxon>Arionoidea</taxon>
        <taxon>Arionidae</taxon>
        <taxon>Arion</taxon>
    </lineage>
</organism>
<reference evidence="2" key="1">
    <citation type="submission" date="2014-12" db="EMBL/GenBank/DDBJ databases">
        <title>Insight into the proteome of Arion vulgaris.</title>
        <authorList>
            <person name="Aradska J."/>
            <person name="Bulat T."/>
            <person name="Smidak R."/>
            <person name="Sarate P."/>
            <person name="Gangsoo J."/>
            <person name="Sialana F."/>
            <person name="Bilban M."/>
            <person name="Lubec G."/>
        </authorList>
    </citation>
    <scope>NUCLEOTIDE SEQUENCE</scope>
    <source>
        <tissue evidence="2">Skin</tissue>
    </source>
</reference>
<evidence type="ECO:0000313" key="2">
    <source>
        <dbReference type="EMBL" id="CEK75160.1"/>
    </source>
</evidence>
<accession>A0A0B7A5A3</accession>
<protein>
    <submittedName>
        <fullName evidence="2">Uncharacterized protein</fullName>
    </submittedName>
</protein>
<feature type="region of interest" description="Disordered" evidence="1">
    <location>
        <begin position="39"/>
        <end position="60"/>
    </location>
</feature>
<sequence length="60" mass="6571">MNSENILWDPVYNQAISLNRVFAPFTRIADKTTRVDPEFQNVGSFGSESAPPGAEELVSG</sequence>
<name>A0A0B7A5A3_9EUPU</name>
<evidence type="ECO:0000256" key="1">
    <source>
        <dbReference type="SAM" id="MobiDB-lite"/>
    </source>
</evidence>
<proteinExistence type="predicted"/>
<dbReference type="EMBL" id="HACG01028295">
    <property type="protein sequence ID" value="CEK75160.1"/>
    <property type="molecule type" value="Transcribed_RNA"/>
</dbReference>
<dbReference type="AlphaFoldDB" id="A0A0B7A5A3"/>
<gene>
    <name evidence="2" type="primary">ORF94280</name>
</gene>